<evidence type="ECO:0000256" key="1">
    <source>
        <dbReference type="SAM" id="MobiDB-lite"/>
    </source>
</evidence>
<protein>
    <submittedName>
        <fullName evidence="3">DUF1073 domain-containing protein</fullName>
    </submittedName>
</protein>
<evidence type="ECO:0000259" key="2">
    <source>
        <dbReference type="Pfam" id="PF06381"/>
    </source>
</evidence>
<dbReference type="AlphaFoldDB" id="A0A7Y7ITV4"/>
<feature type="domain" description="Anti-CBASS protein Acb1-like N-terminal" evidence="2">
    <location>
        <begin position="103"/>
        <end position="466"/>
    </location>
</feature>
<feature type="compositionally biased region" description="Basic and acidic residues" evidence="1">
    <location>
        <begin position="478"/>
        <end position="495"/>
    </location>
</feature>
<name>A0A7Y7ITV4_9PROT</name>
<evidence type="ECO:0000313" key="4">
    <source>
        <dbReference type="Proteomes" id="UP000534870"/>
    </source>
</evidence>
<feature type="region of interest" description="Disordered" evidence="1">
    <location>
        <begin position="478"/>
        <end position="524"/>
    </location>
</feature>
<evidence type="ECO:0000313" key="3">
    <source>
        <dbReference type="EMBL" id="NVN09720.1"/>
    </source>
</evidence>
<sequence>MKLFRRSTPAPDRPARVEPVVAKSSQRGAVFRPRAYDLGMASVAGRFKPYRPPPGVRGAGALAMDSMSAPGLGGWIEDNYGVLSNFLADGLGFMGYPQLAEMMQRAEFRKPVEVIAKESTREWIKFTSTRSGDDMVQDERAAKRMKALEAEFRRLRVRDVVRRQIWHGLAYGLGHVWIGIKGAALNSAGQDVPLVIGSKGLAKGSVERLVNIDPIWTNPNTYNADNPLKPDYYRPQNWWVQGTLVDQSRILTMVPFEVSDILKPAFNFGGLSLTQQLRAYVHNFLRTRQSVSDMVSNYSFIGIATNMEATMQNPFPGSDTPAGEDGIIGRAQALTRIKTNNGAWVYDKESEDIKVLTANLSGLNELQAQSQEFMASIPGIPLVKLFGIQPTGLNASSDGEIRVFYDEIAAFQEANVGPILRKIFHLSQLNLWGEIDPDLDFEFVHLWQMDEKQLAEIQKIKADTDAVLVEAGIIAAEEGRERQATDEQSNYRDVDLTGPPPEPPDPEQDGAGLEGILKRGEEEE</sequence>
<organism evidence="3 4">
    <name type="scientific">Nguyenibacter vanlangensis</name>
    <dbReference type="NCBI Taxonomy" id="1216886"/>
    <lineage>
        <taxon>Bacteria</taxon>
        <taxon>Pseudomonadati</taxon>
        <taxon>Pseudomonadota</taxon>
        <taxon>Alphaproteobacteria</taxon>
        <taxon>Acetobacterales</taxon>
        <taxon>Acetobacteraceae</taxon>
        <taxon>Nguyenibacter</taxon>
    </lineage>
</organism>
<dbReference type="Pfam" id="PF06381">
    <property type="entry name" value="Phage_portal_3"/>
    <property type="match status" value="1"/>
</dbReference>
<reference evidence="3 4" key="1">
    <citation type="submission" date="2020-06" db="EMBL/GenBank/DDBJ databases">
        <title>Description of novel acetic acid bacteria.</title>
        <authorList>
            <person name="Sombolestani A."/>
        </authorList>
    </citation>
    <scope>NUCLEOTIDE SEQUENCE [LARGE SCALE GENOMIC DNA]</scope>
    <source>
        <strain evidence="3 4">LMG 31431</strain>
    </source>
</reference>
<proteinExistence type="predicted"/>
<dbReference type="Proteomes" id="UP000534870">
    <property type="component" value="Unassembled WGS sequence"/>
</dbReference>
<dbReference type="EMBL" id="JABXXP010000003">
    <property type="protein sequence ID" value="NVN09720.1"/>
    <property type="molecule type" value="Genomic_DNA"/>
</dbReference>
<dbReference type="InterPro" id="IPR024459">
    <property type="entry name" value="Acb1-like_N"/>
</dbReference>
<feature type="region of interest" description="Disordered" evidence="1">
    <location>
        <begin position="1"/>
        <end position="21"/>
    </location>
</feature>
<gene>
    <name evidence="3" type="ORF">HUK84_00900</name>
</gene>
<accession>A0A7Y7ITV4</accession>
<comment type="caution">
    <text evidence="3">The sequence shown here is derived from an EMBL/GenBank/DDBJ whole genome shotgun (WGS) entry which is preliminary data.</text>
</comment>